<name>A0A094ZWT8_SCHHA</name>
<reference evidence="4" key="1">
    <citation type="journal article" date="2012" name="Nat. Genet.">
        <title>Whole-genome sequence of Schistosoma haematobium.</title>
        <authorList>
            <person name="Young N.D."/>
            <person name="Jex A.R."/>
            <person name="Li B."/>
            <person name="Liu S."/>
            <person name="Yang L."/>
            <person name="Xiong Z."/>
            <person name="Li Y."/>
            <person name="Cantacessi C."/>
            <person name="Hall R.S."/>
            <person name="Xu X."/>
            <person name="Chen F."/>
            <person name="Wu X."/>
            <person name="Zerlotini A."/>
            <person name="Oliveira G."/>
            <person name="Hofmann A."/>
            <person name="Zhang G."/>
            <person name="Fang X."/>
            <person name="Kang Y."/>
            <person name="Campbell B.E."/>
            <person name="Loukas A."/>
            <person name="Ranganathan S."/>
            <person name="Rollinson D."/>
            <person name="Rinaldi G."/>
            <person name="Brindley P.J."/>
            <person name="Yang H."/>
            <person name="Wang J."/>
            <person name="Wang J."/>
            <person name="Gasser R.B."/>
        </authorList>
    </citation>
    <scope>NUCLEOTIDE SEQUENCE [LARGE SCALE GENOMIC DNA]</scope>
</reference>
<evidence type="ECO:0000256" key="3">
    <source>
        <dbReference type="ARBA" id="ARBA00038401"/>
    </source>
</evidence>
<accession>A0A094ZWT8</accession>
<dbReference type="AlphaFoldDB" id="A0A094ZWT8"/>
<dbReference type="PANTHER" id="PTHR23424">
    <property type="entry name" value="SERUM AMYLOID A"/>
    <property type="match status" value="1"/>
</dbReference>
<evidence type="ECO:0000313" key="4">
    <source>
        <dbReference type="EMBL" id="KGB38772.1"/>
    </source>
</evidence>
<gene>
    <name evidence="4" type="ORF">MS3_07177</name>
</gene>
<protein>
    <submittedName>
        <fullName evidence="4">Protein SAAL1</fullName>
    </submittedName>
</protein>
<comment type="similarity">
    <text evidence="3">Belongs to the SAAL1 family.</text>
</comment>
<dbReference type="EMBL" id="KL251076">
    <property type="protein sequence ID" value="KGB38772.1"/>
    <property type="molecule type" value="Genomic_DNA"/>
</dbReference>
<sequence length="220" mass="24956">MSTRNPSPPPDYDGNAKQLDMIGDTTYSRRWLFSLLIKLLEKVNSETSATWLSSDEDPSRKESETELEEQLCCLWDLTVNRDVLKFLDEFEIVSIFNNALGSVQNPRLLSSVRVINLLYTRDTPALIETCRWLYGSEVEIIHRLLYTLSSNTMDDSNIAPLTTGELQWLANLESDDQFGFREAFVNCCLNDGDSETKACLISVCNRLKLPKILESVTTDG</sequence>
<comment type="subcellular location">
    <subcellularLocation>
        <location evidence="1">Nucleus</location>
    </subcellularLocation>
</comment>
<proteinExistence type="inferred from homology"/>
<keyword evidence="2" id="KW-0539">Nucleus</keyword>
<dbReference type="GO" id="GO:0005634">
    <property type="term" value="C:nucleus"/>
    <property type="evidence" value="ECO:0007669"/>
    <property type="project" value="UniProtKB-SubCell"/>
</dbReference>
<organism evidence="4">
    <name type="scientific">Schistosoma haematobium</name>
    <name type="common">Blood fluke</name>
    <dbReference type="NCBI Taxonomy" id="6185"/>
    <lineage>
        <taxon>Eukaryota</taxon>
        <taxon>Metazoa</taxon>
        <taxon>Spiralia</taxon>
        <taxon>Lophotrochozoa</taxon>
        <taxon>Platyhelminthes</taxon>
        <taxon>Trematoda</taxon>
        <taxon>Digenea</taxon>
        <taxon>Strigeidida</taxon>
        <taxon>Schistosomatoidea</taxon>
        <taxon>Schistosomatidae</taxon>
        <taxon>Schistosoma</taxon>
    </lineage>
</organism>
<evidence type="ECO:0000256" key="2">
    <source>
        <dbReference type="ARBA" id="ARBA00023242"/>
    </source>
</evidence>
<dbReference type="InterPro" id="IPR052464">
    <property type="entry name" value="Synovial_Prolif_Regulator"/>
</dbReference>
<evidence type="ECO:0000256" key="1">
    <source>
        <dbReference type="ARBA" id="ARBA00004123"/>
    </source>
</evidence>
<dbReference type="PANTHER" id="PTHR23424:SF23">
    <property type="entry name" value="PROTEIN SAAL1"/>
    <property type="match status" value="1"/>
</dbReference>